<name>A0A3D8LBA3_9BACT</name>
<accession>A0A3D8LBA3</accession>
<proteinExistence type="predicted"/>
<protein>
    <submittedName>
        <fullName evidence="1">Type IX secretion system membrane protein PorP/SprF</fullName>
    </submittedName>
</protein>
<dbReference type="AlphaFoldDB" id="A0A3D8LBA3"/>
<dbReference type="Pfam" id="PF11751">
    <property type="entry name" value="PorP_SprF"/>
    <property type="match status" value="1"/>
</dbReference>
<keyword evidence="2" id="KW-1185">Reference proteome</keyword>
<reference evidence="2" key="1">
    <citation type="submission" date="2018-08" db="EMBL/GenBank/DDBJ databases">
        <authorList>
            <person name="Liu Z.-W."/>
            <person name="Du Z.-J."/>
        </authorList>
    </citation>
    <scope>NUCLEOTIDE SEQUENCE [LARGE SCALE GENOMIC DNA]</scope>
    <source>
        <strain evidence="2">H4X</strain>
    </source>
</reference>
<dbReference type="NCBIfam" id="TIGR03519">
    <property type="entry name" value="T9SS_PorP_fam"/>
    <property type="match status" value="1"/>
</dbReference>
<comment type="caution">
    <text evidence="1">The sequence shown here is derived from an EMBL/GenBank/DDBJ whole genome shotgun (WGS) entry which is preliminary data.</text>
</comment>
<dbReference type="RefSeq" id="WP_115566091.1">
    <property type="nucleotide sequence ID" value="NZ_QRGR01000013.1"/>
</dbReference>
<evidence type="ECO:0000313" key="1">
    <source>
        <dbReference type="EMBL" id="RDV14680.1"/>
    </source>
</evidence>
<dbReference type="Proteomes" id="UP000256708">
    <property type="component" value="Unassembled WGS sequence"/>
</dbReference>
<dbReference type="OrthoDB" id="978914at2"/>
<sequence length="330" mass="36566">MNVKTFTFLLILMLLPLLVLSQQKPQYSQYMINNYLLNPAITGIEDYVDIKSGFRNQWTGIDGSPSNFYLSVHTKLSKDKSTSGSNSPSFVGAREPRNIYRKYSTEPHHGIGLLLLHDKIGPFTRIEANVSYAYHVPLTDEIKLAAGASAGVTQHALNGNKLIFANPADAASAGWTVHRPNLRLGMWLYSANFYAGVSASELISNTVSAGDDRGIDINYDNHYFLTAAYKVPVAEKLDVIPSVMLKLLRPLPVSADYNLRAIYDNKLWAGVSYRQNDSFAFLAGITWNQVFDLGYSYDAGVSSLGGVSHEVVLGMRIPNKHKIVCPQNLW</sequence>
<dbReference type="EMBL" id="QRGR01000013">
    <property type="protein sequence ID" value="RDV14680.1"/>
    <property type="molecule type" value="Genomic_DNA"/>
</dbReference>
<dbReference type="InterPro" id="IPR019861">
    <property type="entry name" value="PorP/SprF_Bacteroidetes"/>
</dbReference>
<evidence type="ECO:0000313" key="2">
    <source>
        <dbReference type="Proteomes" id="UP000256708"/>
    </source>
</evidence>
<organism evidence="1 2">
    <name type="scientific">Pontibacter diazotrophicus</name>
    <dbReference type="NCBI Taxonomy" id="1400979"/>
    <lineage>
        <taxon>Bacteria</taxon>
        <taxon>Pseudomonadati</taxon>
        <taxon>Bacteroidota</taxon>
        <taxon>Cytophagia</taxon>
        <taxon>Cytophagales</taxon>
        <taxon>Hymenobacteraceae</taxon>
        <taxon>Pontibacter</taxon>
    </lineage>
</organism>
<gene>
    <name evidence="1" type="ORF">DXT99_13525</name>
</gene>